<keyword evidence="1" id="KW-0175">Coiled coil</keyword>
<dbReference type="GO" id="GO:0046782">
    <property type="term" value="P:regulation of viral transcription"/>
    <property type="evidence" value="ECO:0007669"/>
    <property type="project" value="InterPro"/>
</dbReference>
<dbReference type="Pfam" id="PF04947">
    <property type="entry name" value="Pox_VLTF3"/>
    <property type="match status" value="1"/>
</dbReference>
<organism evidence="2">
    <name type="scientific">viral metagenome</name>
    <dbReference type="NCBI Taxonomy" id="1070528"/>
    <lineage>
        <taxon>unclassified sequences</taxon>
        <taxon>metagenomes</taxon>
        <taxon>organismal metagenomes</taxon>
    </lineage>
</organism>
<proteinExistence type="predicted"/>
<name>A0A6C0BE33_9ZZZZ</name>
<accession>A0A6C0BE33</accession>
<evidence type="ECO:0000256" key="1">
    <source>
        <dbReference type="SAM" id="Coils"/>
    </source>
</evidence>
<sequence length="403" mass="47745">MISGKVKKNNVKQNSTNISKKTLDIQHNCKLTEFSNHQENINNIKDQIKHLEEKIKSYKEKQHQGFELSDIDIENMLHFRDQRDNLLKELDVLNEKDEVEYFVNTAPILFQYYDIVEKGSGDDIQSVAVGENSILKFFMSSGEQTEKPKEKDETIDTNKTSDRASLLEKYMWLTDDNYVKQIETEVKEKCIHCGASNRNILLNEGMIHCNNCDSIEYILIDHDRPSYKDPPKEISYFSYKRINHLNEWISQIQGKETTDIPEEVYDKILLEIKKQKITNMADLTYKKIKEILKKLDNNKYYEHIPHIINKLNGLPIPHFEPELEEKLRVMFKMIQPLFLKYAPSSRKNFLSYSYCLHKFIQLLGRDEYLPNLPLLKSRDKLHQQDQIWKKICDELSWQFIESL</sequence>
<dbReference type="InterPro" id="IPR007031">
    <property type="entry name" value="Poxvirus_VLTF3"/>
</dbReference>
<evidence type="ECO:0008006" key="3">
    <source>
        <dbReference type="Google" id="ProtNLM"/>
    </source>
</evidence>
<evidence type="ECO:0000313" key="2">
    <source>
        <dbReference type="EMBL" id="QHS90557.1"/>
    </source>
</evidence>
<feature type="coiled-coil region" evidence="1">
    <location>
        <begin position="34"/>
        <end position="96"/>
    </location>
</feature>
<reference evidence="2" key="1">
    <citation type="journal article" date="2020" name="Nature">
        <title>Giant virus diversity and host interactions through global metagenomics.</title>
        <authorList>
            <person name="Schulz F."/>
            <person name="Roux S."/>
            <person name="Paez-Espino D."/>
            <person name="Jungbluth S."/>
            <person name="Walsh D.A."/>
            <person name="Denef V.J."/>
            <person name="McMahon K.D."/>
            <person name="Konstantinidis K.T."/>
            <person name="Eloe-Fadrosh E.A."/>
            <person name="Kyrpides N.C."/>
            <person name="Woyke T."/>
        </authorList>
    </citation>
    <scope>NUCLEOTIDE SEQUENCE</scope>
    <source>
        <strain evidence="2">GVMAG-M-3300010354-11</strain>
    </source>
</reference>
<dbReference type="AlphaFoldDB" id="A0A6C0BE33"/>
<dbReference type="EMBL" id="MN739140">
    <property type="protein sequence ID" value="QHS90557.1"/>
    <property type="molecule type" value="Genomic_DNA"/>
</dbReference>
<protein>
    <recommendedName>
        <fullName evidence="3">Late transcription factor VLTF3-like protein</fullName>
    </recommendedName>
</protein>